<accession>A0ACC2PG81</accession>
<evidence type="ECO:0000313" key="2">
    <source>
        <dbReference type="Proteomes" id="UP001239111"/>
    </source>
</evidence>
<keyword evidence="2" id="KW-1185">Reference proteome</keyword>
<dbReference type="EMBL" id="CM056741">
    <property type="protein sequence ID" value="KAJ8682304.1"/>
    <property type="molecule type" value="Genomic_DNA"/>
</dbReference>
<gene>
    <name evidence="1" type="ORF">QAD02_018096</name>
</gene>
<protein>
    <submittedName>
        <fullName evidence="1">Uncharacterized protein</fullName>
    </submittedName>
</protein>
<proteinExistence type="predicted"/>
<comment type="caution">
    <text evidence="1">The sequence shown here is derived from an EMBL/GenBank/DDBJ whole genome shotgun (WGS) entry which is preliminary data.</text>
</comment>
<name>A0ACC2PG81_9HYME</name>
<organism evidence="1 2">
    <name type="scientific">Eretmocerus hayati</name>
    <dbReference type="NCBI Taxonomy" id="131215"/>
    <lineage>
        <taxon>Eukaryota</taxon>
        <taxon>Metazoa</taxon>
        <taxon>Ecdysozoa</taxon>
        <taxon>Arthropoda</taxon>
        <taxon>Hexapoda</taxon>
        <taxon>Insecta</taxon>
        <taxon>Pterygota</taxon>
        <taxon>Neoptera</taxon>
        <taxon>Endopterygota</taxon>
        <taxon>Hymenoptera</taxon>
        <taxon>Apocrita</taxon>
        <taxon>Proctotrupomorpha</taxon>
        <taxon>Chalcidoidea</taxon>
        <taxon>Aphelinidae</taxon>
        <taxon>Aphelininae</taxon>
        <taxon>Eretmocerus</taxon>
    </lineage>
</organism>
<reference evidence="1" key="1">
    <citation type="submission" date="2023-04" db="EMBL/GenBank/DDBJ databases">
        <title>A chromosome-level genome assembly of the parasitoid wasp Eretmocerus hayati.</title>
        <authorList>
            <person name="Zhong Y."/>
            <person name="Liu S."/>
            <person name="Liu Y."/>
        </authorList>
    </citation>
    <scope>NUCLEOTIDE SEQUENCE</scope>
    <source>
        <strain evidence="1">ZJU_SS_LIU_2023</strain>
    </source>
</reference>
<dbReference type="Proteomes" id="UP001239111">
    <property type="component" value="Chromosome 1"/>
</dbReference>
<sequence length="643" mass="73753">MNCVIAVWTIMYFQPIVANDQIAIKHLINYIQQSVSLDKVNVLVESFDDLSPIASKIVHETNENFVSRNTDHDGIVRMTNNSSLTDRPADDEYAIRRISERLSLTMGIVDSKNKSNLSRDMKKMLLYFTWMSPYTRGKFILNVITDSEMNPETLLRFANSQKFLDLTIIEWITRNETRGINIDPFLNRECRVIVHSFNPFSEIFNKTMLSPKTELFPDKTRDFYGFPLIVKFKSINSGKLLYARNDSSGISYHGTDIDLIKLVAEVSNSSLHTILPDKLKRYIPIASNHDVSMPFLVLFNSDRDEDMTENRATMLNLNTIKIPGGDDDEYYFYIMRKKIYTEKISVAAIIAFAALFLTAAVFKIWSYILGFKIRNWSFLNIVTAQMGGSLEVRGTIKLSEMIFQMSIYVATFIIVTIGGDYMFHQMFVLRQDLPEIRTIEAVADSQMPIILSKLDFQLLGMYANDATLKKIYDRSYVYSAPPGTRSFCESGSLEDPFFVESINCCILGLEPGQEGPKSNNRFQIDKIPISIFIGPSLIHGKGNSFFRNRIEELTKRFSEVGLISKTTDDSTRSLEYEIRSKKVEFEQKSGDEETVPLYDQLRPVLTIGYILGVIALIGEFIWRRMIEHTEFGKLVTAFYSQYR</sequence>
<evidence type="ECO:0000313" key="1">
    <source>
        <dbReference type="EMBL" id="KAJ8682304.1"/>
    </source>
</evidence>